<proteinExistence type="predicted"/>
<evidence type="ECO:0000313" key="3">
    <source>
        <dbReference type="Proteomes" id="UP000823388"/>
    </source>
</evidence>
<keyword evidence="3" id="KW-1185">Reference proteome</keyword>
<organism evidence="2 3">
    <name type="scientific">Panicum virgatum</name>
    <name type="common">Blackwell switchgrass</name>
    <dbReference type="NCBI Taxonomy" id="38727"/>
    <lineage>
        <taxon>Eukaryota</taxon>
        <taxon>Viridiplantae</taxon>
        <taxon>Streptophyta</taxon>
        <taxon>Embryophyta</taxon>
        <taxon>Tracheophyta</taxon>
        <taxon>Spermatophyta</taxon>
        <taxon>Magnoliopsida</taxon>
        <taxon>Liliopsida</taxon>
        <taxon>Poales</taxon>
        <taxon>Poaceae</taxon>
        <taxon>PACMAD clade</taxon>
        <taxon>Panicoideae</taxon>
        <taxon>Panicodae</taxon>
        <taxon>Paniceae</taxon>
        <taxon>Panicinae</taxon>
        <taxon>Panicum</taxon>
        <taxon>Panicum sect. Hiantes</taxon>
    </lineage>
</organism>
<evidence type="ECO:0000313" key="2">
    <source>
        <dbReference type="EMBL" id="KAG2594982.1"/>
    </source>
</evidence>
<dbReference type="OrthoDB" id="695851at2759"/>
<comment type="caution">
    <text evidence="2">The sequence shown here is derived from an EMBL/GenBank/DDBJ whole genome shotgun (WGS) entry which is preliminary data.</text>
</comment>
<dbReference type="Proteomes" id="UP000823388">
    <property type="component" value="Chromosome 5K"/>
</dbReference>
<protein>
    <submittedName>
        <fullName evidence="2">Uncharacterized protein</fullName>
    </submittedName>
</protein>
<sequence length="143" mass="15650">MAALRSALARAMVSRRSSGSSAIAHLLVGRGLEIKQVFRHAAPPIHPAAIRNLGCRRFSTGVRDPAGKAESGLLMWWQRAKNRVKNASMEDKVRVLFVYTLVVLGTPVFYVGMETATELSSLAKAYMFGIVLSSFLLSVWSTI</sequence>
<feature type="transmembrane region" description="Helical" evidence="1">
    <location>
        <begin position="93"/>
        <end position="113"/>
    </location>
</feature>
<dbReference type="EMBL" id="CM029045">
    <property type="protein sequence ID" value="KAG2594982.1"/>
    <property type="molecule type" value="Genomic_DNA"/>
</dbReference>
<accession>A0A8T0S795</accession>
<reference evidence="2" key="1">
    <citation type="submission" date="2020-05" db="EMBL/GenBank/DDBJ databases">
        <title>WGS assembly of Panicum virgatum.</title>
        <authorList>
            <person name="Lovell J.T."/>
            <person name="Jenkins J."/>
            <person name="Shu S."/>
            <person name="Juenger T.E."/>
            <person name="Schmutz J."/>
        </authorList>
    </citation>
    <scope>NUCLEOTIDE SEQUENCE</scope>
    <source>
        <strain evidence="2">AP13</strain>
    </source>
</reference>
<keyword evidence="1" id="KW-1133">Transmembrane helix</keyword>
<gene>
    <name evidence="2" type="ORF">PVAP13_5KG001000</name>
</gene>
<feature type="transmembrane region" description="Helical" evidence="1">
    <location>
        <begin position="125"/>
        <end position="142"/>
    </location>
</feature>
<evidence type="ECO:0000256" key="1">
    <source>
        <dbReference type="SAM" id="Phobius"/>
    </source>
</evidence>
<dbReference type="AlphaFoldDB" id="A0A8T0S795"/>
<name>A0A8T0S795_PANVG</name>
<keyword evidence="1" id="KW-0812">Transmembrane</keyword>
<keyword evidence="1" id="KW-0472">Membrane</keyword>